<dbReference type="GeneID" id="102224998"/>
<evidence type="ECO:0000256" key="18">
    <source>
        <dbReference type="SAM" id="MobiDB-lite"/>
    </source>
</evidence>
<feature type="compositionally biased region" description="Polar residues" evidence="18">
    <location>
        <begin position="88"/>
        <end position="100"/>
    </location>
</feature>
<dbReference type="PROSITE" id="PS50014">
    <property type="entry name" value="BROMODOMAIN_2"/>
    <property type="match status" value="1"/>
</dbReference>
<dbReference type="GO" id="GO:0016887">
    <property type="term" value="F:ATP hydrolysis activity"/>
    <property type="evidence" value="ECO:0007669"/>
    <property type="project" value="InterPro"/>
</dbReference>
<dbReference type="GO" id="GO:0005654">
    <property type="term" value="C:nucleoplasm"/>
    <property type="evidence" value="ECO:0007669"/>
    <property type="project" value="UniProtKB-ARBA"/>
</dbReference>
<evidence type="ECO:0000256" key="2">
    <source>
        <dbReference type="ARBA" id="ARBA00006914"/>
    </source>
</evidence>
<dbReference type="Pfam" id="PF00439">
    <property type="entry name" value="Bromodomain"/>
    <property type="match status" value="1"/>
</dbReference>
<dbReference type="OrthoDB" id="5421at2759"/>
<keyword evidence="4" id="KW-0597">Phosphoprotein</keyword>
<comment type="catalytic activity">
    <reaction evidence="15">
        <text>ATP + H2O = ADP + phosphate + H(+)</text>
        <dbReference type="Rhea" id="RHEA:13065"/>
        <dbReference type="ChEBI" id="CHEBI:15377"/>
        <dbReference type="ChEBI" id="CHEBI:15378"/>
        <dbReference type="ChEBI" id="CHEBI:30616"/>
        <dbReference type="ChEBI" id="CHEBI:43474"/>
        <dbReference type="ChEBI" id="CHEBI:456216"/>
    </reaction>
</comment>
<dbReference type="PANTHER" id="PTHR23069">
    <property type="entry name" value="AAA DOMAIN-CONTAINING"/>
    <property type="match status" value="1"/>
</dbReference>
<dbReference type="GO" id="GO:0005524">
    <property type="term" value="F:ATP binding"/>
    <property type="evidence" value="ECO:0007669"/>
    <property type="project" value="UniProtKB-KW"/>
</dbReference>
<dbReference type="Proteomes" id="UP000002852">
    <property type="component" value="Unassembled WGS sequence"/>
</dbReference>
<evidence type="ECO:0000313" key="20">
    <source>
        <dbReference type="Ensembl" id="ENSXMAP00000003494.1"/>
    </source>
</evidence>
<dbReference type="PANTHER" id="PTHR23069:SF5">
    <property type="entry name" value="ATPASE FAMILY AAA DOMAIN-CONTAINING PROTEIN 2B"/>
    <property type="match status" value="1"/>
</dbReference>
<evidence type="ECO:0000256" key="12">
    <source>
        <dbReference type="ARBA" id="ARBA00023159"/>
    </source>
</evidence>
<dbReference type="InterPro" id="IPR041569">
    <property type="entry name" value="AAA_lid_3"/>
</dbReference>
<dbReference type="KEGG" id="xma:102224998"/>
<evidence type="ECO:0000256" key="1">
    <source>
        <dbReference type="ARBA" id="ARBA00004123"/>
    </source>
</evidence>
<reference evidence="20" key="4">
    <citation type="submission" date="2025-09" db="UniProtKB">
        <authorList>
            <consortium name="Ensembl"/>
        </authorList>
    </citation>
    <scope>IDENTIFICATION</scope>
    <source>
        <strain evidence="20">JP 163 A</strain>
    </source>
</reference>
<evidence type="ECO:0000256" key="4">
    <source>
        <dbReference type="ARBA" id="ARBA00022553"/>
    </source>
</evidence>
<keyword evidence="21" id="KW-1185">Reference proteome</keyword>
<keyword evidence="13" id="KW-0804">Transcription</keyword>
<dbReference type="GO" id="GO:0006334">
    <property type="term" value="P:nucleosome assembly"/>
    <property type="evidence" value="ECO:0007669"/>
    <property type="project" value="TreeGrafter"/>
</dbReference>
<dbReference type="CTD" id="54454"/>
<evidence type="ECO:0000256" key="8">
    <source>
        <dbReference type="ARBA" id="ARBA00022843"/>
    </source>
</evidence>
<name>M3ZMQ1_XIPMA</name>
<feature type="region of interest" description="Disordered" evidence="18">
    <location>
        <begin position="1"/>
        <end position="117"/>
    </location>
</feature>
<dbReference type="HOGENOM" id="CLU_001448_3_0_1"/>
<feature type="compositionally biased region" description="Basic and acidic residues" evidence="18">
    <location>
        <begin position="24"/>
        <end position="37"/>
    </location>
</feature>
<dbReference type="Gene3D" id="1.10.8.60">
    <property type="match status" value="1"/>
</dbReference>
<organism evidence="20 21">
    <name type="scientific">Xiphophorus maculatus</name>
    <name type="common">Southern platyfish</name>
    <name type="synonym">Platypoecilus maculatus</name>
    <dbReference type="NCBI Taxonomy" id="8083"/>
    <lineage>
        <taxon>Eukaryota</taxon>
        <taxon>Metazoa</taxon>
        <taxon>Chordata</taxon>
        <taxon>Craniata</taxon>
        <taxon>Vertebrata</taxon>
        <taxon>Euteleostomi</taxon>
        <taxon>Actinopterygii</taxon>
        <taxon>Neopterygii</taxon>
        <taxon>Teleostei</taxon>
        <taxon>Neoteleostei</taxon>
        <taxon>Acanthomorphata</taxon>
        <taxon>Ovalentaria</taxon>
        <taxon>Atherinomorphae</taxon>
        <taxon>Cyprinodontiformes</taxon>
        <taxon>Poeciliidae</taxon>
        <taxon>Poeciliinae</taxon>
        <taxon>Xiphophorus</taxon>
    </lineage>
</organism>
<comment type="similarity">
    <text evidence="2">Belongs to the AAA ATPase family.</text>
</comment>
<dbReference type="RefSeq" id="XP_014323969.1">
    <property type="nucleotide sequence ID" value="XM_014468483.2"/>
</dbReference>
<keyword evidence="8" id="KW-0832">Ubl conjugation</keyword>
<keyword evidence="7" id="KW-0067">ATP-binding</keyword>
<keyword evidence="6" id="KW-0378">Hydrolase</keyword>
<evidence type="ECO:0000313" key="21">
    <source>
        <dbReference type="Proteomes" id="UP000002852"/>
    </source>
</evidence>
<evidence type="ECO:0000256" key="7">
    <source>
        <dbReference type="ARBA" id="ARBA00022840"/>
    </source>
</evidence>
<sequence length="1442" mass="162447">MENTRKSPRTRSGAFISSRTRSSSRKERNSEEHKEPSSDASSPNSPRLAPPAKRTRRQTASEPSSSDTSPSPQAKGQRVSWGLPTYRTRLSSRIMQNGHAQRNHRSEESGGADHSRMNGHVELKRSCRVRKSQFQHLNQSLLFDQLVNSTAEAVLQEMDNITSIRQNRELERLRMWNGETEEENMDMYSRVKRRKSMRRSTFNMPAHHKVMSKDEEEEEEEEGTEESNGEEEEEEDAEDDDEDDEGDEAEEAGEENDRPYNLRQRKTVQRYEAPPIEPVNRKQSNPSLFDTHRSPARRSHIRVKKHAIHSSDTTSSSDEERFERRKSKSMTRARNRCLPINLTPDSLSSGVLRDRVKVGTSLADVDPMNLDNSVRFDNVGGLSNHIQSLKEMVVFPLLYPEVFEKFKIQPPRGCLFYGPPGTGKTLVARALANECSQGDRKVAFFMRKGADCLSKWVGESERQLRLLFDQAYLMRPSIIFFDEIDGLAPVRSSRQDQIHSSIVSTLLALMDGLDSRGEIVVVGATNRLDSIDPALRRPGRFDREFLFSLPDKKARKQILEIHTRDWDPKLSEPFLNELAEKCVGYCGADIKALCTEAALMALRRRYPQIYGSSVKLKLDVASIVLGPGDFSKAMRTIVPASQRALAPAGRALSPTLRPLLGCSFSSVLKTLLRVFPHAQCTDRDNLHAGDNQLLEEEFYSDDDNEDGSASIYEVPPSACPKSHLSSSAMHRPFLHFSSSSLQQPTAYRPRMLLAGAPGSGQSSHLAPALLHHLDKLPVHRLDLPTLYSVSAKTPEESCAQVFREARRSVPSVVYMPHISEWWDTVSDTVKSTFLTLLNDVPSFSPVLILATAETQYSKLSEEVKSIFQRTYGEVVSLCPPGDQERRSFFSDLLLVQAARSPPRPRNSERCEEVLAVAETPAPRVLSAEEQRRLAEQEDNTLRELRLFLRDVTKRLATDKRFSIFSKPVDIEEVSDYLEVIRQPMDLSTVMTKIDTHQYLTAKDFLADIDLISSNALEYNPDKDPGDKVIRHRACSLKDTAHAIFAAELDPEFDRMCEEIKEARKKRDFQTVGQPTSAPGALPTRKQHPAGDEQAKTNTQGEAAFKHCTANHLKRKICRRPSWKRGIIRKKKNYKKGTEEEEEEAEAEATVPSDSCLTQDEESSCDTPGPQANGHHTHGPSTEEESSNEPPIVAEGRKDAKEATPAKEGQAETPEKRTEQRCLCGTPPPNSEEGSPARRANFQPLMETLKSSNAQVQPKHAEGLRVSRVDCMNGTESMDSVDLHSLKRSNEADTRTPPSSADGCNKPEQEEHKDINVSKQTQEQHPLAGDAVTQTVEEDQGKEDGSREKTSKCSTSEPLKLSAGRVEEEAEPAPTYPPVVVDHQRLLVLLSLVVKKSEGYSVEQLERLYSLLSQCIYRHRREYDKTRLLQEMEERIQHFDTFL</sequence>
<reference evidence="21" key="2">
    <citation type="journal article" date="2013" name="Nat. Genet.">
        <title>The genome of the platyfish, Xiphophorus maculatus, provides insights into evolutionary adaptation and several complex traits.</title>
        <authorList>
            <person name="Schartl M."/>
            <person name="Walter R.B."/>
            <person name="Shen Y."/>
            <person name="Garcia T."/>
            <person name="Catchen J."/>
            <person name="Amores A."/>
            <person name="Braasch I."/>
            <person name="Chalopin D."/>
            <person name="Volff J.N."/>
            <person name="Lesch K.P."/>
            <person name="Bisazza A."/>
            <person name="Minx P."/>
            <person name="Hillier L."/>
            <person name="Wilson R.K."/>
            <person name="Fuerstenberg S."/>
            <person name="Boore J."/>
            <person name="Searle S."/>
            <person name="Postlethwait J.H."/>
            <person name="Warren W.C."/>
        </authorList>
    </citation>
    <scope>NUCLEOTIDE SEQUENCE [LARGE SCALE GENOMIC DNA]</scope>
    <source>
        <strain evidence="21">JP 163 A</strain>
    </source>
</reference>
<evidence type="ECO:0000256" key="10">
    <source>
        <dbReference type="ARBA" id="ARBA00023054"/>
    </source>
</evidence>
<protein>
    <recommendedName>
        <fullName evidence="16">ATPase family AAA domain-containing protein 2</fullName>
    </recommendedName>
</protein>
<dbReference type="Gene3D" id="3.40.50.300">
    <property type="entry name" value="P-loop containing nucleotide triphosphate hydrolases"/>
    <property type="match status" value="2"/>
</dbReference>
<evidence type="ECO:0000256" key="16">
    <source>
        <dbReference type="ARBA" id="ARBA00071858"/>
    </source>
</evidence>
<feature type="compositionally biased region" description="Low complexity" evidence="18">
    <location>
        <begin position="61"/>
        <end position="72"/>
    </location>
</feature>
<evidence type="ECO:0000256" key="3">
    <source>
        <dbReference type="ARBA" id="ARBA00022499"/>
    </source>
</evidence>
<feature type="compositionally biased region" description="Basic and acidic residues" evidence="18">
    <location>
        <begin position="1194"/>
        <end position="1219"/>
    </location>
</feature>
<keyword evidence="12" id="KW-0010">Activator</keyword>
<feature type="compositionally biased region" description="Basic residues" evidence="18">
    <location>
        <begin position="294"/>
        <end position="308"/>
    </location>
</feature>
<dbReference type="GO" id="GO:0006337">
    <property type="term" value="P:nucleosome disassembly"/>
    <property type="evidence" value="ECO:0007669"/>
    <property type="project" value="TreeGrafter"/>
</dbReference>
<dbReference type="FunFam" id="1.10.8.60:FF:000016">
    <property type="entry name" value="ATPase family AAA domain-containing protein 2B"/>
    <property type="match status" value="1"/>
</dbReference>
<dbReference type="InterPro" id="IPR018359">
    <property type="entry name" value="Bromodomain_CS"/>
</dbReference>
<dbReference type="CDD" id="cd19517">
    <property type="entry name" value="RecA-like_Yta7-like"/>
    <property type="match status" value="1"/>
</dbReference>
<dbReference type="PROSITE" id="PS00674">
    <property type="entry name" value="AAA"/>
    <property type="match status" value="1"/>
</dbReference>
<reference evidence="21" key="1">
    <citation type="submission" date="2012-01" db="EMBL/GenBank/DDBJ databases">
        <authorList>
            <person name="Walter R."/>
            <person name="Schartl M."/>
            <person name="Warren W."/>
        </authorList>
    </citation>
    <scope>NUCLEOTIDE SEQUENCE [LARGE SCALE GENOMIC DNA]</scope>
    <source>
        <strain evidence="21">JP 163 A</strain>
    </source>
</reference>
<evidence type="ECO:0000256" key="6">
    <source>
        <dbReference type="ARBA" id="ARBA00022801"/>
    </source>
</evidence>
<dbReference type="SMART" id="SM00297">
    <property type="entry name" value="BROMO"/>
    <property type="match status" value="1"/>
</dbReference>
<dbReference type="InterPro" id="IPR003959">
    <property type="entry name" value="ATPase_AAA_core"/>
</dbReference>
<evidence type="ECO:0000256" key="13">
    <source>
        <dbReference type="ARBA" id="ARBA00023163"/>
    </source>
</evidence>
<dbReference type="InterPro" id="IPR036427">
    <property type="entry name" value="Bromodomain-like_sf"/>
</dbReference>
<reference evidence="20" key="3">
    <citation type="submission" date="2025-08" db="UniProtKB">
        <authorList>
            <consortium name="Ensembl"/>
        </authorList>
    </citation>
    <scope>IDENTIFICATION</scope>
    <source>
        <strain evidence="20">JP 163 A</strain>
    </source>
</reference>
<dbReference type="Ensembl" id="ENSXMAT00000003499.2">
    <property type="protein sequence ID" value="ENSXMAP00000003494.1"/>
    <property type="gene ID" value="ENSXMAG00000003479.2"/>
</dbReference>
<feature type="compositionally biased region" description="Acidic residues" evidence="18">
    <location>
        <begin position="214"/>
        <end position="254"/>
    </location>
</feature>
<dbReference type="InterPro" id="IPR001487">
    <property type="entry name" value="Bromodomain"/>
</dbReference>
<dbReference type="InterPro" id="IPR003960">
    <property type="entry name" value="ATPase_AAA_CS"/>
</dbReference>
<feature type="compositionally biased region" description="Basic and acidic residues" evidence="18">
    <location>
        <begin position="1341"/>
        <end position="1350"/>
    </location>
</feature>
<keyword evidence="3" id="KW-1017">Isopeptide bond</keyword>
<accession>M3ZMQ1</accession>
<feature type="compositionally biased region" description="Basic and acidic residues" evidence="18">
    <location>
        <begin position="1304"/>
        <end position="1315"/>
    </location>
</feature>
<dbReference type="FunFam" id="1.20.920.10:FF:000021">
    <property type="entry name" value="ATPase family AAA domain-containing protein 2"/>
    <property type="match status" value="1"/>
</dbReference>
<keyword evidence="11 17" id="KW-0103">Bromodomain</keyword>
<feature type="region of interest" description="Disordered" evidence="18">
    <location>
        <begin position="1132"/>
        <end position="1370"/>
    </location>
</feature>
<evidence type="ECO:0000256" key="11">
    <source>
        <dbReference type="ARBA" id="ARBA00023117"/>
    </source>
</evidence>
<dbReference type="GeneTree" id="ENSGT00550000074694"/>
<dbReference type="FunFam" id="3.40.50.300:FF:000699">
    <property type="entry name" value="ATPase family AAA domain-containing protein 2B"/>
    <property type="match status" value="1"/>
</dbReference>
<evidence type="ECO:0000256" key="15">
    <source>
        <dbReference type="ARBA" id="ARBA00049360"/>
    </source>
</evidence>
<dbReference type="PROSITE" id="PS00633">
    <property type="entry name" value="BROMODOMAIN_1"/>
    <property type="match status" value="1"/>
</dbReference>
<feature type="compositionally biased region" description="Basic residues" evidence="18">
    <location>
        <begin position="324"/>
        <end position="334"/>
    </location>
</feature>
<feature type="region of interest" description="Disordered" evidence="18">
    <location>
        <begin position="193"/>
        <end position="334"/>
    </location>
</feature>
<dbReference type="STRING" id="8083.ENSXMAP00000003494"/>
<dbReference type="FunFam" id="3.40.50.300:FF:000061">
    <property type="entry name" value="ATPase family, AAA domain-containing 2"/>
    <property type="match status" value="1"/>
</dbReference>
<evidence type="ECO:0000256" key="5">
    <source>
        <dbReference type="ARBA" id="ARBA00022741"/>
    </source>
</evidence>
<comment type="subcellular location">
    <subcellularLocation>
        <location evidence="1">Nucleus</location>
    </subcellularLocation>
</comment>
<dbReference type="GO" id="GO:0045815">
    <property type="term" value="P:transcription initiation-coupled chromatin remodeling"/>
    <property type="evidence" value="ECO:0007669"/>
    <property type="project" value="TreeGrafter"/>
</dbReference>
<dbReference type="GO" id="GO:0042393">
    <property type="term" value="F:histone binding"/>
    <property type="evidence" value="ECO:0007669"/>
    <property type="project" value="TreeGrafter"/>
</dbReference>
<feature type="domain" description="Bromo" evidence="19">
    <location>
        <begin position="956"/>
        <end position="1019"/>
    </location>
</feature>
<evidence type="ECO:0000256" key="14">
    <source>
        <dbReference type="ARBA" id="ARBA00023242"/>
    </source>
</evidence>
<dbReference type="SUPFAM" id="SSF47370">
    <property type="entry name" value="Bromodomain"/>
    <property type="match status" value="1"/>
</dbReference>
<dbReference type="InParanoid" id="M3ZMQ1"/>
<dbReference type="Gene3D" id="1.20.920.10">
    <property type="entry name" value="Bromodomain-like"/>
    <property type="match status" value="1"/>
</dbReference>
<evidence type="ECO:0000256" key="17">
    <source>
        <dbReference type="PROSITE-ProRule" id="PRU00035"/>
    </source>
</evidence>
<dbReference type="Pfam" id="PF17862">
    <property type="entry name" value="AAA_lid_3"/>
    <property type="match status" value="1"/>
</dbReference>
<dbReference type="InterPro" id="IPR003593">
    <property type="entry name" value="AAA+_ATPase"/>
</dbReference>
<feature type="compositionally biased region" description="Basic and acidic residues" evidence="18">
    <location>
        <begin position="104"/>
        <end position="117"/>
    </location>
</feature>
<evidence type="ECO:0000259" key="19">
    <source>
        <dbReference type="PROSITE" id="PS50014"/>
    </source>
</evidence>
<dbReference type="SUPFAM" id="SSF52540">
    <property type="entry name" value="P-loop containing nucleoside triphosphate hydrolases"/>
    <property type="match status" value="2"/>
</dbReference>
<dbReference type="Pfam" id="PF00004">
    <property type="entry name" value="AAA"/>
    <property type="match status" value="2"/>
</dbReference>
<dbReference type="InterPro" id="IPR045199">
    <property type="entry name" value="ATAD2-like"/>
</dbReference>
<feature type="compositionally biased region" description="Basic and acidic residues" evidence="18">
    <location>
        <begin position="1280"/>
        <end position="1293"/>
    </location>
</feature>
<proteinExistence type="inferred from homology"/>
<dbReference type="CDD" id="cd05528">
    <property type="entry name" value="Bromo_AAA"/>
    <property type="match status" value="1"/>
</dbReference>
<dbReference type="OMA" id="DKQCTTN"/>
<dbReference type="FunCoup" id="M3ZMQ1">
    <property type="interactions" value="1641"/>
</dbReference>
<dbReference type="PRINTS" id="PR00503">
    <property type="entry name" value="BROMODOMAIN"/>
</dbReference>
<dbReference type="InterPro" id="IPR027417">
    <property type="entry name" value="P-loop_NTPase"/>
</dbReference>
<keyword evidence="9" id="KW-0805">Transcription regulation</keyword>
<dbReference type="SMART" id="SM00382">
    <property type="entry name" value="AAA"/>
    <property type="match status" value="2"/>
</dbReference>
<evidence type="ECO:0000256" key="9">
    <source>
        <dbReference type="ARBA" id="ARBA00023015"/>
    </source>
</evidence>
<dbReference type="GO" id="GO:0003682">
    <property type="term" value="F:chromatin binding"/>
    <property type="evidence" value="ECO:0007669"/>
    <property type="project" value="TreeGrafter"/>
</dbReference>
<keyword evidence="14" id="KW-0539">Nucleus</keyword>
<feature type="compositionally biased region" description="Basic and acidic residues" evidence="18">
    <location>
        <begin position="1258"/>
        <end position="1267"/>
    </location>
</feature>
<keyword evidence="5" id="KW-0547">Nucleotide-binding</keyword>
<dbReference type="eggNOG" id="KOG0732">
    <property type="taxonomic scope" value="Eukaryota"/>
</dbReference>
<keyword evidence="10" id="KW-0175">Coiled coil</keyword>
<feature type="region of interest" description="Disordered" evidence="18">
    <location>
        <begin position="1064"/>
        <end position="1097"/>
    </location>
</feature>